<dbReference type="CDD" id="cd19086">
    <property type="entry name" value="AKR_AKR11C1"/>
    <property type="match status" value="1"/>
</dbReference>
<dbReference type="InterPro" id="IPR023210">
    <property type="entry name" value="NADP_OxRdtase_dom"/>
</dbReference>
<dbReference type="InterPro" id="IPR053135">
    <property type="entry name" value="AKR2_Oxidoreductase"/>
</dbReference>
<dbReference type="Pfam" id="PF00248">
    <property type="entry name" value="Aldo_ket_red"/>
    <property type="match status" value="1"/>
</dbReference>
<dbReference type="Proteomes" id="UP000465778">
    <property type="component" value="Unassembled WGS sequence"/>
</dbReference>
<dbReference type="GO" id="GO:0016491">
    <property type="term" value="F:oxidoreductase activity"/>
    <property type="evidence" value="ECO:0007669"/>
    <property type="project" value="InterPro"/>
</dbReference>
<dbReference type="Gene3D" id="3.20.20.100">
    <property type="entry name" value="NADP-dependent oxidoreductase domain"/>
    <property type="match status" value="1"/>
</dbReference>
<protein>
    <submittedName>
        <fullName evidence="1">Putative oxidoreductase YqkF</fullName>
    </submittedName>
</protein>
<dbReference type="GeneID" id="67525089"/>
<sequence length="307" mass="34573">MKKRRLGNSDLYVSELGLGCMSIGTSPSKAQEIIEAALEEGINYFDTADLYDFGENEKLVGQSLKNVREQVIIATKAGNRWNKNKDGWTWDPSKSHIKEALKDSLKRLDTDYIDLYQLHGGTIEDPIDETIEAFEELKEEGYIRQYGISSIRPNVIREFASKSSIVSVMMQYSILDRRPEEEALPLLNQKGISAVTRGPLAKGLLSDKMLDKASESVKSKGYLDYSYTELKKTLTSIREKISDQRTMNEIAFQFNLADPAVASITAGASRAEQVRENAEAARAKPLNEDEFAMIKSIAMLNKYEQHR</sequence>
<comment type="caution">
    <text evidence="1">The sequence shown here is derived from an EMBL/GenBank/DDBJ whole genome shotgun (WGS) entry which is preliminary data.</text>
</comment>
<gene>
    <name evidence="1" type="ORF">KIS1582_1519</name>
</gene>
<name>A0A380XZP1_CYTFI</name>
<evidence type="ECO:0000313" key="1">
    <source>
        <dbReference type="EMBL" id="KAF0824756.1"/>
    </source>
</evidence>
<dbReference type="InterPro" id="IPR036812">
    <property type="entry name" value="NAD(P)_OxRdtase_dom_sf"/>
</dbReference>
<reference evidence="1 2" key="1">
    <citation type="journal article" date="2020" name="G3 (Bethesda)">
        <title>Whole Genome Sequencing and Comparative Genomics of Two Nematicidal Bacillus Strains Reveals a Wide Range of Possible Virulence Factors.</title>
        <authorList>
            <person name="Susic N."/>
            <person name="Janezic S."/>
            <person name="Rupnik M."/>
            <person name="Geric Stare B."/>
        </authorList>
    </citation>
    <scope>NUCLEOTIDE SEQUENCE [LARGE SCALE GENOMIC DNA]</scope>
    <source>
        <strain evidence="1 2">I-1582</strain>
    </source>
</reference>
<dbReference type="AlphaFoldDB" id="A0A380XZP1"/>
<accession>A0A380XZP1</accession>
<dbReference type="InterPro" id="IPR020471">
    <property type="entry name" value="AKR"/>
</dbReference>
<dbReference type="SUPFAM" id="SSF51430">
    <property type="entry name" value="NAD(P)-linked oxidoreductase"/>
    <property type="match status" value="1"/>
</dbReference>
<organism evidence="1 2">
    <name type="scientific">Cytobacillus firmus</name>
    <name type="common">Bacillus firmus</name>
    <dbReference type="NCBI Taxonomy" id="1399"/>
    <lineage>
        <taxon>Bacteria</taxon>
        <taxon>Bacillati</taxon>
        <taxon>Bacillota</taxon>
        <taxon>Bacilli</taxon>
        <taxon>Bacillales</taxon>
        <taxon>Bacillaceae</taxon>
        <taxon>Cytobacillus</taxon>
    </lineage>
</organism>
<proteinExistence type="predicted"/>
<dbReference type="PANTHER" id="PTHR43312">
    <property type="entry name" value="D-THREO-ALDOSE 1-DEHYDROGENASE"/>
    <property type="match status" value="1"/>
</dbReference>
<dbReference type="EMBL" id="VDEM01000011">
    <property type="protein sequence ID" value="KAF0824756.1"/>
    <property type="molecule type" value="Genomic_DNA"/>
</dbReference>
<dbReference type="OrthoDB" id="9773828at2"/>
<dbReference type="PANTHER" id="PTHR43312:SF1">
    <property type="entry name" value="NADP-DEPENDENT OXIDOREDUCTASE DOMAIN-CONTAINING PROTEIN"/>
    <property type="match status" value="1"/>
</dbReference>
<evidence type="ECO:0000313" key="2">
    <source>
        <dbReference type="Proteomes" id="UP000465778"/>
    </source>
</evidence>
<dbReference type="PRINTS" id="PR00069">
    <property type="entry name" value="ALDKETRDTASE"/>
</dbReference>
<dbReference type="RefSeq" id="WP_061794451.1">
    <property type="nucleotide sequence ID" value="NZ_JARSNG010000018.1"/>
</dbReference>